<dbReference type="CDD" id="cd17399">
    <property type="entry name" value="MFS_MFSD7"/>
    <property type="match status" value="1"/>
</dbReference>
<dbReference type="InterPro" id="IPR049680">
    <property type="entry name" value="FLVCR1-2_SLC49-like"/>
</dbReference>
<evidence type="ECO:0000313" key="8">
    <source>
        <dbReference type="Proteomes" id="UP001175271"/>
    </source>
</evidence>
<keyword evidence="8" id="KW-1185">Reference proteome</keyword>
<feature type="transmembrane region" description="Helical" evidence="5">
    <location>
        <begin position="348"/>
        <end position="365"/>
    </location>
</feature>
<keyword evidence="3 5" id="KW-1133">Transmembrane helix</keyword>
<accession>A0AA39HGN5</accession>
<dbReference type="PANTHER" id="PTHR10924">
    <property type="entry name" value="MAJOR FACILITATOR SUPERFAMILY PROTEIN-RELATED"/>
    <property type="match status" value="1"/>
</dbReference>
<sequence>MTQQESLLEQNHNQQNDDAAALEVETDGTTIKIKPQEAQKMLGSMAETDPATDRIVYKSYAKRWLVLAVVALLNNTNTLTWISFASIANHVGEFYEFETAANWFSLIYMMCTVPVGVVAMWAGNRFGLRWAILIAAWSNGLGTLIRLGSTFLPVPYRFALGITGQGIAAIAYPFIMFLPTKVAAAWFPESQRALATTIGIMSNPLGVLMANMISPQIVDDQSKVVYINILVCVPSVIVCLVATFTITRSQPKVPPSASAAQDQMDFVAGVKACFTSKEYLILLLVMGGGIGMFNCLYTVMQQLLCPSGYDNSFSGLCASLMILGGVIGAFGSGVFVDKTKRYSETMKGAMAIAVVFGLIFLQLTLHQGFRYLILANCVLFGIFGLATYPVGLEMSAECAFPVSETTSTGLIVLSGQIQSIIYVAVIQYLSTTLTGDRLTVQVCSPEGQDLTAKDATNATYVFSAIAVALVIILVIFFKPVYNRLAAEAKAPLTEGTDLTERVTSDANDKEAALLNAAS</sequence>
<dbReference type="Proteomes" id="UP001175271">
    <property type="component" value="Unassembled WGS sequence"/>
</dbReference>
<feature type="transmembrane region" description="Helical" evidence="5">
    <location>
        <begin position="371"/>
        <end position="390"/>
    </location>
</feature>
<feature type="transmembrane region" description="Helical" evidence="5">
    <location>
        <begin position="158"/>
        <end position="180"/>
    </location>
</feature>
<gene>
    <name evidence="7" type="ORF">QR680_017683</name>
</gene>
<comment type="caution">
    <text evidence="7">The sequence shown here is derived from an EMBL/GenBank/DDBJ whole genome shotgun (WGS) entry which is preliminary data.</text>
</comment>
<evidence type="ECO:0000256" key="1">
    <source>
        <dbReference type="ARBA" id="ARBA00004141"/>
    </source>
</evidence>
<dbReference type="Gene3D" id="1.20.1250.20">
    <property type="entry name" value="MFS general substrate transporter like domains"/>
    <property type="match status" value="2"/>
</dbReference>
<evidence type="ECO:0000256" key="2">
    <source>
        <dbReference type="ARBA" id="ARBA00022692"/>
    </source>
</evidence>
<dbReference type="GO" id="GO:0016020">
    <property type="term" value="C:membrane"/>
    <property type="evidence" value="ECO:0007669"/>
    <property type="project" value="UniProtKB-SubCell"/>
</dbReference>
<evidence type="ECO:0000256" key="4">
    <source>
        <dbReference type="ARBA" id="ARBA00023136"/>
    </source>
</evidence>
<name>A0AA39HGN5_9BILA</name>
<feature type="transmembrane region" description="Helical" evidence="5">
    <location>
        <begin position="192"/>
        <end position="213"/>
    </location>
</feature>
<dbReference type="Pfam" id="PF07690">
    <property type="entry name" value="MFS_1"/>
    <property type="match status" value="1"/>
</dbReference>
<dbReference type="PROSITE" id="PS50850">
    <property type="entry name" value="MFS"/>
    <property type="match status" value="1"/>
</dbReference>
<feature type="transmembrane region" description="Helical" evidence="5">
    <location>
        <begin position="130"/>
        <end position="152"/>
    </location>
</feature>
<dbReference type="PANTHER" id="PTHR10924:SF6">
    <property type="entry name" value="SOLUTE CARRIER FAMILY 49 MEMBER A3"/>
    <property type="match status" value="1"/>
</dbReference>
<feature type="domain" description="Major facilitator superfamily (MFS) profile" evidence="6">
    <location>
        <begin position="63"/>
        <end position="482"/>
    </location>
</feature>
<keyword evidence="2 5" id="KW-0812">Transmembrane</keyword>
<dbReference type="EMBL" id="JAUCMV010000004">
    <property type="protein sequence ID" value="KAK0404891.1"/>
    <property type="molecule type" value="Genomic_DNA"/>
</dbReference>
<dbReference type="InterPro" id="IPR020846">
    <property type="entry name" value="MFS_dom"/>
</dbReference>
<dbReference type="InterPro" id="IPR011701">
    <property type="entry name" value="MFS"/>
</dbReference>
<comment type="subcellular location">
    <subcellularLocation>
        <location evidence="1">Membrane</location>
        <topology evidence="1">Multi-pass membrane protein</topology>
    </subcellularLocation>
</comment>
<evidence type="ECO:0000256" key="5">
    <source>
        <dbReference type="SAM" id="Phobius"/>
    </source>
</evidence>
<proteinExistence type="predicted"/>
<feature type="transmembrane region" description="Helical" evidence="5">
    <location>
        <begin position="64"/>
        <end position="88"/>
    </location>
</feature>
<feature type="transmembrane region" description="Helical" evidence="5">
    <location>
        <begin position="410"/>
        <end position="429"/>
    </location>
</feature>
<dbReference type="SUPFAM" id="SSF103473">
    <property type="entry name" value="MFS general substrate transporter"/>
    <property type="match status" value="1"/>
</dbReference>
<dbReference type="InterPro" id="IPR036259">
    <property type="entry name" value="MFS_trans_sf"/>
</dbReference>
<feature type="transmembrane region" description="Helical" evidence="5">
    <location>
        <begin position="279"/>
        <end position="300"/>
    </location>
</feature>
<reference evidence="7" key="1">
    <citation type="submission" date="2023-06" db="EMBL/GenBank/DDBJ databases">
        <title>Genomic analysis of the entomopathogenic nematode Steinernema hermaphroditum.</title>
        <authorList>
            <person name="Schwarz E.M."/>
            <person name="Heppert J.K."/>
            <person name="Baniya A."/>
            <person name="Schwartz H.T."/>
            <person name="Tan C.-H."/>
            <person name="Antoshechkin I."/>
            <person name="Sternberg P.W."/>
            <person name="Goodrich-Blair H."/>
            <person name="Dillman A.R."/>
        </authorList>
    </citation>
    <scope>NUCLEOTIDE SEQUENCE</scope>
    <source>
        <strain evidence="7">PS9179</strain>
        <tissue evidence="7">Whole animal</tissue>
    </source>
</reference>
<feature type="transmembrane region" description="Helical" evidence="5">
    <location>
        <begin position="458"/>
        <end position="477"/>
    </location>
</feature>
<evidence type="ECO:0000259" key="6">
    <source>
        <dbReference type="PROSITE" id="PS50850"/>
    </source>
</evidence>
<keyword evidence="4 5" id="KW-0472">Membrane</keyword>
<evidence type="ECO:0000256" key="3">
    <source>
        <dbReference type="ARBA" id="ARBA00022989"/>
    </source>
</evidence>
<feature type="transmembrane region" description="Helical" evidence="5">
    <location>
        <begin position="225"/>
        <end position="246"/>
    </location>
</feature>
<feature type="transmembrane region" description="Helical" evidence="5">
    <location>
        <begin position="312"/>
        <end position="336"/>
    </location>
</feature>
<protein>
    <recommendedName>
        <fullName evidence="6">Major facilitator superfamily (MFS) profile domain-containing protein</fullName>
    </recommendedName>
</protein>
<dbReference type="GO" id="GO:0022857">
    <property type="term" value="F:transmembrane transporter activity"/>
    <property type="evidence" value="ECO:0007669"/>
    <property type="project" value="InterPro"/>
</dbReference>
<organism evidence="7 8">
    <name type="scientific">Steinernema hermaphroditum</name>
    <dbReference type="NCBI Taxonomy" id="289476"/>
    <lineage>
        <taxon>Eukaryota</taxon>
        <taxon>Metazoa</taxon>
        <taxon>Ecdysozoa</taxon>
        <taxon>Nematoda</taxon>
        <taxon>Chromadorea</taxon>
        <taxon>Rhabditida</taxon>
        <taxon>Tylenchina</taxon>
        <taxon>Panagrolaimomorpha</taxon>
        <taxon>Strongyloidoidea</taxon>
        <taxon>Steinernematidae</taxon>
        <taxon>Steinernema</taxon>
    </lineage>
</organism>
<dbReference type="AlphaFoldDB" id="A0AA39HGN5"/>
<feature type="transmembrane region" description="Helical" evidence="5">
    <location>
        <begin position="100"/>
        <end position="123"/>
    </location>
</feature>
<evidence type="ECO:0000313" key="7">
    <source>
        <dbReference type="EMBL" id="KAK0404891.1"/>
    </source>
</evidence>